<keyword evidence="3" id="KW-1185">Reference proteome</keyword>
<keyword evidence="2" id="KW-0732">Signal</keyword>
<evidence type="ECO:0000256" key="2">
    <source>
        <dbReference type="SAM" id="SignalP"/>
    </source>
</evidence>
<feature type="signal peptide" evidence="2">
    <location>
        <begin position="1"/>
        <end position="22"/>
    </location>
</feature>
<feature type="region of interest" description="Disordered" evidence="1">
    <location>
        <begin position="117"/>
        <end position="141"/>
    </location>
</feature>
<dbReference type="AlphaFoldDB" id="A0A914E1R4"/>
<evidence type="ECO:0000313" key="3">
    <source>
        <dbReference type="Proteomes" id="UP000887540"/>
    </source>
</evidence>
<feature type="chain" id="PRO_5037310593" evidence="2">
    <location>
        <begin position="23"/>
        <end position="315"/>
    </location>
</feature>
<accession>A0A914E1R4</accession>
<organism evidence="3 4">
    <name type="scientific">Acrobeloides nanus</name>
    <dbReference type="NCBI Taxonomy" id="290746"/>
    <lineage>
        <taxon>Eukaryota</taxon>
        <taxon>Metazoa</taxon>
        <taxon>Ecdysozoa</taxon>
        <taxon>Nematoda</taxon>
        <taxon>Chromadorea</taxon>
        <taxon>Rhabditida</taxon>
        <taxon>Tylenchina</taxon>
        <taxon>Cephalobomorpha</taxon>
        <taxon>Cephaloboidea</taxon>
        <taxon>Cephalobidae</taxon>
        <taxon>Acrobeloides</taxon>
    </lineage>
</organism>
<feature type="compositionally biased region" description="Polar residues" evidence="1">
    <location>
        <begin position="117"/>
        <end position="133"/>
    </location>
</feature>
<name>A0A914E1R4_9BILA</name>
<dbReference type="WBParaSite" id="ACRNAN_scaffold5015.g15301.t1">
    <property type="protein sequence ID" value="ACRNAN_scaffold5015.g15301.t1"/>
    <property type="gene ID" value="ACRNAN_scaffold5015.g15301"/>
</dbReference>
<protein>
    <submittedName>
        <fullName evidence="4">Uncharacterized protein</fullName>
    </submittedName>
</protein>
<dbReference type="Proteomes" id="UP000887540">
    <property type="component" value="Unplaced"/>
</dbReference>
<sequence length="315" mass="35906">MEVFCNLRVFVGMALCFVLTFAQKKLAGIREKESDIDADSIIGPIMEPIALLFSEIDKNDRALQMAHKFEQQRKASSFDPESLLAILNPKEEPLTTPASFLNKLFEPMKHEFEKFQATMSTSQPAIPSPQETSPEPPKLINNESVRKAQPSPLPNIFESEKVPEPIKNLFPDISRPETYLYYPPTVPTLPPLKFSNEKPKNLMEYLMEEFKPDNPENREGPFGLTYKPVSFGNPFTLNPLMSLFTTPAPLFKIPNIPQVKGIPVHKIEHLPIFHKPNFKFQDPFYNPLLPNRRSKLYDILTGVSTLPPFLNLLKN</sequence>
<reference evidence="4" key="1">
    <citation type="submission" date="2022-11" db="UniProtKB">
        <authorList>
            <consortium name="WormBaseParasite"/>
        </authorList>
    </citation>
    <scope>IDENTIFICATION</scope>
</reference>
<evidence type="ECO:0000313" key="4">
    <source>
        <dbReference type="WBParaSite" id="ACRNAN_scaffold5015.g15301.t1"/>
    </source>
</evidence>
<proteinExistence type="predicted"/>
<evidence type="ECO:0000256" key="1">
    <source>
        <dbReference type="SAM" id="MobiDB-lite"/>
    </source>
</evidence>